<name>A0A832DNY9_9BACT</name>
<dbReference type="Pfam" id="PF02911">
    <property type="entry name" value="Formyl_trans_C"/>
    <property type="match status" value="1"/>
</dbReference>
<evidence type="ECO:0000256" key="3">
    <source>
        <dbReference type="ARBA" id="ARBA00022679"/>
    </source>
</evidence>
<protein>
    <recommendedName>
        <fullName evidence="2 5">Methionyl-tRNA formyltransferase</fullName>
        <ecNumber evidence="2 5">2.1.2.9</ecNumber>
    </recommendedName>
</protein>
<dbReference type="Gene3D" id="3.40.50.12230">
    <property type="match status" value="1"/>
</dbReference>
<dbReference type="EC" id="2.1.2.9" evidence="2 5"/>
<evidence type="ECO:0000259" key="6">
    <source>
        <dbReference type="Pfam" id="PF00551"/>
    </source>
</evidence>
<dbReference type="EMBL" id="DSVI01000018">
    <property type="protein sequence ID" value="HGT48591.1"/>
    <property type="molecule type" value="Genomic_DNA"/>
</dbReference>
<dbReference type="GO" id="GO:0004479">
    <property type="term" value="F:methionyl-tRNA formyltransferase activity"/>
    <property type="evidence" value="ECO:0007669"/>
    <property type="project" value="UniProtKB-UniRule"/>
</dbReference>
<dbReference type="InterPro" id="IPR002376">
    <property type="entry name" value="Formyl_transf_N"/>
</dbReference>
<proteinExistence type="inferred from homology"/>
<gene>
    <name evidence="5" type="primary">fmt</name>
    <name evidence="8" type="ORF">ENS56_11180</name>
</gene>
<evidence type="ECO:0000256" key="5">
    <source>
        <dbReference type="HAMAP-Rule" id="MF_00182"/>
    </source>
</evidence>
<comment type="function">
    <text evidence="5">Attaches a formyl group to the free amino group of methionyl-tRNA(fMet). The formyl group appears to play a dual role in the initiator identity of N-formylmethionyl-tRNA by promoting its recognition by IF2 and preventing the misappropriation of this tRNA by the elongation apparatus.</text>
</comment>
<dbReference type="FunFam" id="3.40.50.12230:FF:000001">
    <property type="entry name" value="Methionyl-tRNA formyltransferase"/>
    <property type="match status" value="1"/>
</dbReference>
<comment type="catalytic activity">
    <reaction evidence="5">
        <text>L-methionyl-tRNA(fMet) + (6R)-10-formyltetrahydrofolate = N-formyl-L-methionyl-tRNA(fMet) + (6S)-5,6,7,8-tetrahydrofolate + H(+)</text>
        <dbReference type="Rhea" id="RHEA:24380"/>
        <dbReference type="Rhea" id="RHEA-COMP:9952"/>
        <dbReference type="Rhea" id="RHEA-COMP:9953"/>
        <dbReference type="ChEBI" id="CHEBI:15378"/>
        <dbReference type="ChEBI" id="CHEBI:57453"/>
        <dbReference type="ChEBI" id="CHEBI:78530"/>
        <dbReference type="ChEBI" id="CHEBI:78844"/>
        <dbReference type="ChEBI" id="CHEBI:195366"/>
        <dbReference type="EC" id="2.1.2.9"/>
    </reaction>
</comment>
<dbReference type="InterPro" id="IPR005793">
    <property type="entry name" value="Formyl_trans_C"/>
</dbReference>
<dbReference type="GO" id="GO:0005829">
    <property type="term" value="C:cytosol"/>
    <property type="evidence" value="ECO:0007669"/>
    <property type="project" value="TreeGrafter"/>
</dbReference>
<dbReference type="SUPFAM" id="SSF50486">
    <property type="entry name" value="FMT C-terminal domain-like"/>
    <property type="match status" value="1"/>
</dbReference>
<sequence>MKIIFMGTPEFAIPSLKAIYESKHQLLAVVTTPDKERGRGQKITFTAVKQFAIEKNIPVYQPEKLKGNQEFVEQMKALQPDLFVVVAFRILPKEIFEIPKFGSFNLHASLLPKYRGAAPIQWALINGEKETGLTTFKLAEKVDTGNIYLQEKVPIYPEDNFGTLHDRLSELGADVVLRTIEMIESGNYQLLQQDDSLASPAPKITKEICKIDWNKSAEEIHNLVRGLSPYPAAFFTFNEKIIKVYKTEVVKDFNLKPSEFYQTKKELIVGCRVNALKILELQQEGRKRMSAEEFLRGFRSF</sequence>
<dbReference type="InterPro" id="IPR041711">
    <property type="entry name" value="Met-tRNA-FMT_N"/>
</dbReference>
<keyword evidence="4 5" id="KW-0648">Protein biosynthesis</keyword>
<feature type="domain" description="Formyl transferase C-terminal" evidence="7">
    <location>
        <begin position="203"/>
        <end position="299"/>
    </location>
</feature>
<dbReference type="PANTHER" id="PTHR11138:SF5">
    <property type="entry name" value="METHIONYL-TRNA FORMYLTRANSFERASE, MITOCHONDRIAL"/>
    <property type="match status" value="1"/>
</dbReference>
<feature type="domain" description="Formyl transferase N-terminal" evidence="6">
    <location>
        <begin position="1"/>
        <end position="179"/>
    </location>
</feature>
<dbReference type="PANTHER" id="PTHR11138">
    <property type="entry name" value="METHIONYL-TRNA FORMYLTRANSFERASE"/>
    <property type="match status" value="1"/>
</dbReference>
<dbReference type="Pfam" id="PF00551">
    <property type="entry name" value="Formyl_trans_N"/>
    <property type="match status" value="1"/>
</dbReference>
<dbReference type="HAMAP" id="MF_00182">
    <property type="entry name" value="Formyl_trans"/>
    <property type="match status" value="1"/>
</dbReference>
<evidence type="ECO:0000313" key="8">
    <source>
        <dbReference type="EMBL" id="HGT48591.1"/>
    </source>
</evidence>
<dbReference type="SUPFAM" id="SSF53328">
    <property type="entry name" value="Formyltransferase"/>
    <property type="match status" value="1"/>
</dbReference>
<dbReference type="NCBIfam" id="TIGR00460">
    <property type="entry name" value="fmt"/>
    <property type="match status" value="1"/>
</dbReference>
<evidence type="ECO:0000256" key="4">
    <source>
        <dbReference type="ARBA" id="ARBA00022917"/>
    </source>
</evidence>
<dbReference type="InterPro" id="IPR011034">
    <property type="entry name" value="Formyl_transferase-like_C_sf"/>
</dbReference>
<dbReference type="CDD" id="cd08704">
    <property type="entry name" value="Met_tRNA_FMT_C"/>
    <property type="match status" value="1"/>
</dbReference>
<comment type="caution">
    <text evidence="8">The sequence shown here is derived from an EMBL/GenBank/DDBJ whole genome shotgun (WGS) entry which is preliminary data.</text>
</comment>
<dbReference type="InterPro" id="IPR036477">
    <property type="entry name" value="Formyl_transf_N_sf"/>
</dbReference>
<reference evidence="8" key="1">
    <citation type="journal article" date="2020" name="mSystems">
        <title>Genome- and Community-Level Interaction Insights into Carbon Utilization and Element Cycling Functions of Hydrothermarchaeota in Hydrothermal Sediment.</title>
        <authorList>
            <person name="Zhou Z."/>
            <person name="Liu Y."/>
            <person name="Xu W."/>
            <person name="Pan J."/>
            <person name="Luo Z.H."/>
            <person name="Li M."/>
        </authorList>
    </citation>
    <scope>NUCLEOTIDE SEQUENCE [LARGE SCALE GENOMIC DNA]</scope>
    <source>
        <strain evidence="8">SpSt-500</strain>
    </source>
</reference>
<organism evidence="8">
    <name type="scientific">Ignavibacterium album</name>
    <dbReference type="NCBI Taxonomy" id="591197"/>
    <lineage>
        <taxon>Bacteria</taxon>
        <taxon>Pseudomonadati</taxon>
        <taxon>Ignavibacteriota</taxon>
        <taxon>Ignavibacteria</taxon>
        <taxon>Ignavibacteriales</taxon>
        <taxon>Ignavibacteriaceae</taxon>
        <taxon>Ignavibacterium</taxon>
    </lineage>
</organism>
<accession>A0A832DNY9</accession>
<dbReference type="InterPro" id="IPR044135">
    <property type="entry name" value="Met-tRNA-FMT_C"/>
</dbReference>
<keyword evidence="3 5" id="KW-0808">Transferase</keyword>
<evidence type="ECO:0000256" key="1">
    <source>
        <dbReference type="ARBA" id="ARBA00010699"/>
    </source>
</evidence>
<dbReference type="AlphaFoldDB" id="A0A832DNY9"/>
<dbReference type="InterPro" id="IPR005794">
    <property type="entry name" value="Fmt"/>
</dbReference>
<comment type="similarity">
    <text evidence="1 5">Belongs to the Fmt family.</text>
</comment>
<feature type="binding site" evidence="5">
    <location>
        <begin position="109"/>
        <end position="112"/>
    </location>
    <ligand>
        <name>(6S)-5,6,7,8-tetrahydrofolate</name>
        <dbReference type="ChEBI" id="CHEBI:57453"/>
    </ligand>
</feature>
<dbReference type="CDD" id="cd08646">
    <property type="entry name" value="FMT_core_Met-tRNA-FMT_N"/>
    <property type="match status" value="1"/>
</dbReference>
<evidence type="ECO:0000256" key="2">
    <source>
        <dbReference type="ARBA" id="ARBA00012261"/>
    </source>
</evidence>
<evidence type="ECO:0000259" key="7">
    <source>
        <dbReference type="Pfam" id="PF02911"/>
    </source>
</evidence>